<dbReference type="SUPFAM" id="SSF53474">
    <property type="entry name" value="alpha/beta-Hydrolases"/>
    <property type="match status" value="1"/>
</dbReference>
<comment type="caution">
    <text evidence="2">The sequence shown here is derived from an EMBL/GenBank/DDBJ whole genome shotgun (WGS) entry which is preliminary data.</text>
</comment>
<feature type="signal peptide" evidence="1">
    <location>
        <begin position="1"/>
        <end position="21"/>
    </location>
</feature>
<keyword evidence="1" id="KW-0732">Signal</keyword>
<dbReference type="Pfam" id="PF00756">
    <property type="entry name" value="Esterase"/>
    <property type="match status" value="1"/>
</dbReference>
<reference evidence="3" key="1">
    <citation type="journal article" date="2019" name="Int. J. Syst. Evol. Microbiol.">
        <title>The Global Catalogue of Microorganisms (GCM) 10K type strain sequencing project: providing services to taxonomists for standard genome sequencing and annotation.</title>
        <authorList>
            <consortium name="The Broad Institute Genomics Platform"/>
            <consortium name="The Broad Institute Genome Sequencing Center for Infectious Disease"/>
            <person name="Wu L."/>
            <person name="Ma J."/>
        </authorList>
    </citation>
    <scope>NUCLEOTIDE SEQUENCE [LARGE SCALE GENOMIC DNA]</scope>
    <source>
        <strain evidence="3">CGMCC 1.10759</strain>
    </source>
</reference>
<protein>
    <submittedName>
        <fullName evidence="2">Alpha/beta hydrolase</fullName>
    </submittedName>
</protein>
<dbReference type="GO" id="GO:0016787">
    <property type="term" value="F:hydrolase activity"/>
    <property type="evidence" value="ECO:0007669"/>
    <property type="project" value="UniProtKB-KW"/>
</dbReference>
<sequence>MMRHTIAALCGCLLTTTLAVAAEVERKPGDYPLTPDSLVQPGVPQGSLLGPLEFHSKIFAGTVRRYWIYVPAQYDRAKPASVLVFQDGQRATNPQGSLRVPAVLDNLIHRGDVPVTIGIFITPGHVAETYPDTLGMSNPDHRAAEYDAVDDRYARFIVEEMLPSVASRYNLTNDPRQRAIGGTSSGAICAFTVAWHRPDVFRKVISIIGSYVSIGYRPAQDGQPAVLGGDLYPGLIRKSPIRPLRIFLQDGSNDLDNEHGNWFLANQQMLASFNWANAEADRKKSSGPRYEVTHVWGDGAHSDAHGGALLPEILRWLWREDGDSR</sequence>
<dbReference type="RefSeq" id="WP_380605265.1">
    <property type="nucleotide sequence ID" value="NZ_JBHSDU010000015.1"/>
</dbReference>
<name>A0ABV8T382_9GAMM</name>
<dbReference type="PANTHER" id="PTHR48098:SF3">
    <property type="entry name" value="IRON(III) ENTEROBACTIN ESTERASE"/>
    <property type="match status" value="1"/>
</dbReference>
<evidence type="ECO:0000256" key="1">
    <source>
        <dbReference type="SAM" id="SignalP"/>
    </source>
</evidence>
<gene>
    <name evidence="2" type="ORF">ACFPN2_34580</name>
</gene>
<keyword evidence="3" id="KW-1185">Reference proteome</keyword>
<accession>A0ABV8T382</accession>
<proteinExistence type="predicted"/>
<dbReference type="PANTHER" id="PTHR48098">
    <property type="entry name" value="ENTEROCHELIN ESTERASE-RELATED"/>
    <property type="match status" value="1"/>
</dbReference>
<dbReference type="Proteomes" id="UP001595904">
    <property type="component" value="Unassembled WGS sequence"/>
</dbReference>
<keyword evidence="2" id="KW-0378">Hydrolase</keyword>
<dbReference type="InterPro" id="IPR029058">
    <property type="entry name" value="AB_hydrolase_fold"/>
</dbReference>
<evidence type="ECO:0000313" key="3">
    <source>
        <dbReference type="Proteomes" id="UP001595904"/>
    </source>
</evidence>
<dbReference type="Gene3D" id="3.40.50.1820">
    <property type="entry name" value="alpha/beta hydrolase"/>
    <property type="match status" value="1"/>
</dbReference>
<feature type="chain" id="PRO_5046477638" evidence="1">
    <location>
        <begin position="22"/>
        <end position="325"/>
    </location>
</feature>
<dbReference type="InterPro" id="IPR050583">
    <property type="entry name" value="Mycobacterial_A85_antigen"/>
</dbReference>
<organism evidence="2 3">
    <name type="scientific">Steroidobacter flavus</name>
    <dbReference type="NCBI Taxonomy" id="1842136"/>
    <lineage>
        <taxon>Bacteria</taxon>
        <taxon>Pseudomonadati</taxon>
        <taxon>Pseudomonadota</taxon>
        <taxon>Gammaproteobacteria</taxon>
        <taxon>Steroidobacterales</taxon>
        <taxon>Steroidobacteraceae</taxon>
        <taxon>Steroidobacter</taxon>
    </lineage>
</organism>
<evidence type="ECO:0000313" key="2">
    <source>
        <dbReference type="EMBL" id="MFC4314242.1"/>
    </source>
</evidence>
<dbReference type="EMBL" id="JBHSDU010000015">
    <property type="protein sequence ID" value="MFC4314242.1"/>
    <property type="molecule type" value="Genomic_DNA"/>
</dbReference>
<dbReference type="InterPro" id="IPR000801">
    <property type="entry name" value="Esterase-like"/>
</dbReference>